<dbReference type="SUPFAM" id="SSF46785">
    <property type="entry name" value="Winged helix' DNA-binding domain"/>
    <property type="match status" value="1"/>
</dbReference>
<dbReference type="InterPro" id="IPR036390">
    <property type="entry name" value="WH_DNA-bd_sf"/>
</dbReference>
<organism evidence="5 6">
    <name type="scientific">Streptomyces asoensis</name>
    <dbReference type="NCBI Taxonomy" id="249586"/>
    <lineage>
        <taxon>Bacteria</taxon>
        <taxon>Bacillati</taxon>
        <taxon>Actinomycetota</taxon>
        <taxon>Actinomycetes</taxon>
        <taxon>Kitasatosporales</taxon>
        <taxon>Streptomycetaceae</taxon>
        <taxon>Streptomyces</taxon>
    </lineage>
</organism>
<evidence type="ECO:0000256" key="3">
    <source>
        <dbReference type="ARBA" id="ARBA00023163"/>
    </source>
</evidence>
<dbReference type="SMART" id="SM00345">
    <property type="entry name" value="HTH_GNTR"/>
    <property type="match status" value="1"/>
</dbReference>
<name>A0ABQ3RTU7_9ACTN</name>
<gene>
    <name evidence="5" type="ORF">Saso_09410</name>
</gene>
<protein>
    <recommendedName>
        <fullName evidence="4">HTH gntR-type domain-containing protein</fullName>
    </recommendedName>
</protein>
<keyword evidence="6" id="KW-1185">Reference proteome</keyword>
<accession>A0ABQ3RTU7</accession>
<reference evidence="6" key="1">
    <citation type="submission" date="2023-07" db="EMBL/GenBank/DDBJ databases">
        <title>Whole genome shotgun sequence of Streptomyces cacaoi subsp. asoensis NBRC 13813.</title>
        <authorList>
            <person name="Komaki H."/>
            <person name="Tamura T."/>
        </authorList>
    </citation>
    <scope>NUCLEOTIDE SEQUENCE [LARGE SCALE GENOMIC DNA]</scope>
    <source>
        <strain evidence="6">NBRC 13813</strain>
    </source>
</reference>
<dbReference type="PANTHER" id="PTHR38445">
    <property type="entry name" value="HTH-TYPE TRANSCRIPTIONAL REPRESSOR YTRA"/>
    <property type="match status" value="1"/>
</dbReference>
<evidence type="ECO:0000313" key="6">
    <source>
        <dbReference type="Proteomes" id="UP000649259"/>
    </source>
</evidence>
<feature type="domain" description="HTH gntR-type" evidence="4">
    <location>
        <begin position="67"/>
        <end position="135"/>
    </location>
</feature>
<proteinExistence type="predicted"/>
<comment type="caution">
    <text evidence="5">The sequence shown here is derived from an EMBL/GenBank/DDBJ whole genome shotgun (WGS) entry which is preliminary data.</text>
</comment>
<dbReference type="InterPro" id="IPR000524">
    <property type="entry name" value="Tscrpt_reg_HTH_GntR"/>
</dbReference>
<dbReference type="PANTHER" id="PTHR38445:SF9">
    <property type="entry name" value="HTH-TYPE TRANSCRIPTIONAL REPRESSOR YTRA"/>
    <property type="match status" value="1"/>
</dbReference>
<dbReference type="EMBL" id="BNEB01000002">
    <property type="protein sequence ID" value="GHI59291.1"/>
    <property type="molecule type" value="Genomic_DNA"/>
</dbReference>
<dbReference type="Gene3D" id="1.10.10.10">
    <property type="entry name" value="Winged helix-like DNA-binding domain superfamily/Winged helix DNA-binding domain"/>
    <property type="match status" value="1"/>
</dbReference>
<keyword evidence="3" id="KW-0804">Transcription</keyword>
<dbReference type="InterPro" id="IPR036388">
    <property type="entry name" value="WH-like_DNA-bd_sf"/>
</dbReference>
<dbReference type="Pfam" id="PF00392">
    <property type="entry name" value="GntR"/>
    <property type="match status" value="1"/>
</dbReference>
<sequence>MPDPDEALQVGGRAGVQIAHDDGHGSARYGRAAAVRLPFSAAPRAPVPRPVRDNRAVTLKIRIDDSAAPYEQVRAQIAEQARSGALPVGYRLPTVRGLAESLGLAANTVAKAYRALEGDGVIETRGRNGTFVAAAGPAAEREAAAAARAYAERVLRLGLTEEQASAAVRDALRALYRR</sequence>
<dbReference type="CDD" id="cd07377">
    <property type="entry name" value="WHTH_GntR"/>
    <property type="match status" value="1"/>
</dbReference>
<evidence type="ECO:0000256" key="2">
    <source>
        <dbReference type="ARBA" id="ARBA00023125"/>
    </source>
</evidence>
<keyword evidence="1" id="KW-0805">Transcription regulation</keyword>
<evidence type="ECO:0000256" key="1">
    <source>
        <dbReference type="ARBA" id="ARBA00023015"/>
    </source>
</evidence>
<evidence type="ECO:0000259" key="4">
    <source>
        <dbReference type="PROSITE" id="PS50949"/>
    </source>
</evidence>
<evidence type="ECO:0000313" key="5">
    <source>
        <dbReference type="EMBL" id="GHI59291.1"/>
    </source>
</evidence>
<dbReference type="PROSITE" id="PS50949">
    <property type="entry name" value="HTH_GNTR"/>
    <property type="match status" value="1"/>
</dbReference>
<keyword evidence="2" id="KW-0238">DNA-binding</keyword>
<dbReference type="Proteomes" id="UP000649259">
    <property type="component" value="Unassembled WGS sequence"/>
</dbReference>